<organism evidence="7 8">
    <name type="scientific">Namhaeicola litoreus</name>
    <dbReference type="NCBI Taxonomy" id="1052145"/>
    <lineage>
        <taxon>Bacteria</taxon>
        <taxon>Pseudomonadati</taxon>
        <taxon>Bacteroidota</taxon>
        <taxon>Flavobacteriia</taxon>
        <taxon>Flavobacteriales</taxon>
        <taxon>Flavobacteriaceae</taxon>
        <taxon>Namhaeicola</taxon>
    </lineage>
</organism>
<dbReference type="Pfam" id="PF01479">
    <property type="entry name" value="S4"/>
    <property type="match status" value="1"/>
</dbReference>
<dbReference type="EMBL" id="JBHTMY010000003">
    <property type="protein sequence ID" value="MFD1316145.1"/>
    <property type="molecule type" value="Genomic_DNA"/>
</dbReference>
<evidence type="ECO:0000256" key="5">
    <source>
        <dbReference type="SAM" id="MobiDB-lite"/>
    </source>
</evidence>
<dbReference type="InterPro" id="IPR025708">
    <property type="entry name" value="HSP15"/>
</dbReference>
<comment type="similarity">
    <text evidence="1">Belongs to the HSP15 family.</text>
</comment>
<dbReference type="CDD" id="cd00165">
    <property type="entry name" value="S4"/>
    <property type="match status" value="1"/>
</dbReference>
<keyword evidence="8" id="KW-1185">Reference proteome</keyword>
<dbReference type="PIRSF" id="PIRSF016821">
    <property type="entry name" value="HSP15"/>
    <property type="match status" value="1"/>
</dbReference>
<evidence type="ECO:0000313" key="7">
    <source>
        <dbReference type="EMBL" id="MFD1316145.1"/>
    </source>
</evidence>
<dbReference type="RefSeq" id="WP_377180002.1">
    <property type="nucleotide sequence ID" value="NZ_JBHTMY010000003.1"/>
</dbReference>
<dbReference type="PROSITE" id="PS50889">
    <property type="entry name" value="S4"/>
    <property type="match status" value="1"/>
</dbReference>
<reference evidence="8" key="1">
    <citation type="journal article" date="2019" name="Int. J. Syst. Evol. Microbiol.">
        <title>The Global Catalogue of Microorganisms (GCM) 10K type strain sequencing project: providing services to taxonomists for standard genome sequencing and annotation.</title>
        <authorList>
            <consortium name="The Broad Institute Genomics Platform"/>
            <consortium name="The Broad Institute Genome Sequencing Center for Infectious Disease"/>
            <person name="Wu L."/>
            <person name="Ma J."/>
        </authorList>
    </citation>
    <scope>NUCLEOTIDE SEQUENCE [LARGE SCALE GENOMIC DNA]</scope>
    <source>
        <strain evidence="8">CCUG 61485</strain>
    </source>
</reference>
<dbReference type="SUPFAM" id="SSF55174">
    <property type="entry name" value="Alpha-L RNA-binding motif"/>
    <property type="match status" value="1"/>
</dbReference>
<evidence type="ECO:0000313" key="8">
    <source>
        <dbReference type="Proteomes" id="UP001597201"/>
    </source>
</evidence>
<keyword evidence="3" id="KW-0238">DNA-binding</keyword>
<proteinExistence type="inferred from homology"/>
<evidence type="ECO:0000256" key="3">
    <source>
        <dbReference type="ARBA" id="ARBA00023125"/>
    </source>
</evidence>
<dbReference type="InterPro" id="IPR036986">
    <property type="entry name" value="S4_RNA-bd_sf"/>
</dbReference>
<protein>
    <submittedName>
        <fullName evidence="7">RNA-binding S4 domain-containing protein</fullName>
    </submittedName>
</protein>
<gene>
    <name evidence="7" type="ORF">ACFQ39_10995</name>
</gene>
<sequence length="125" mass="14790">MRIDKYLWCIRFYKTRTIAAEACKKNHVRIDGSPLKPSKEIYGGEKLTIRHNQINYIIEVLEIPQNRVGAKIVDLYRRDLTPVSAFENKEALRLAQDYYRKKGTGRPTKKDRRDLEDYIDENESE</sequence>
<accession>A0ABW3Y3V6</accession>
<evidence type="ECO:0000256" key="1">
    <source>
        <dbReference type="ARBA" id="ARBA00008396"/>
    </source>
</evidence>
<evidence type="ECO:0000259" key="6">
    <source>
        <dbReference type="SMART" id="SM00363"/>
    </source>
</evidence>
<keyword evidence="2 4" id="KW-0694">RNA-binding</keyword>
<dbReference type="SMART" id="SM00363">
    <property type="entry name" value="S4"/>
    <property type="match status" value="1"/>
</dbReference>
<dbReference type="InterPro" id="IPR002942">
    <property type="entry name" value="S4_RNA-bd"/>
</dbReference>
<evidence type="ECO:0000256" key="2">
    <source>
        <dbReference type="ARBA" id="ARBA00022884"/>
    </source>
</evidence>
<feature type="region of interest" description="Disordered" evidence="5">
    <location>
        <begin position="102"/>
        <end position="125"/>
    </location>
</feature>
<dbReference type="Gene3D" id="3.10.290.10">
    <property type="entry name" value="RNA-binding S4 domain"/>
    <property type="match status" value="1"/>
</dbReference>
<evidence type="ECO:0000256" key="4">
    <source>
        <dbReference type="PROSITE-ProRule" id="PRU00182"/>
    </source>
</evidence>
<comment type="caution">
    <text evidence="7">The sequence shown here is derived from an EMBL/GenBank/DDBJ whole genome shotgun (WGS) entry which is preliminary data.</text>
</comment>
<dbReference type="Proteomes" id="UP001597201">
    <property type="component" value="Unassembled WGS sequence"/>
</dbReference>
<feature type="domain" description="RNA-binding S4" evidence="6">
    <location>
        <begin position="1"/>
        <end position="62"/>
    </location>
</feature>
<name>A0ABW3Y3V6_9FLAO</name>